<dbReference type="RefSeq" id="WP_070734759.1">
    <property type="nucleotide sequence ID" value="NZ_MDZC01000068.1"/>
</dbReference>
<dbReference type="GO" id="GO:0003677">
    <property type="term" value="F:DNA binding"/>
    <property type="evidence" value="ECO:0007669"/>
    <property type="project" value="InterPro"/>
</dbReference>
<comment type="caution">
    <text evidence="2">The sequence shown here is derived from an EMBL/GenBank/DDBJ whole genome shotgun (WGS) entry which is preliminary data.</text>
</comment>
<dbReference type="GO" id="GO:0004803">
    <property type="term" value="F:transposase activity"/>
    <property type="evidence" value="ECO:0007669"/>
    <property type="project" value="InterPro"/>
</dbReference>
<proteinExistence type="predicted"/>
<dbReference type="GO" id="GO:0006313">
    <property type="term" value="P:DNA transposition"/>
    <property type="evidence" value="ECO:0007669"/>
    <property type="project" value="InterPro"/>
</dbReference>
<feature type="domain" description="Transposase IS200-like" evidence="1">
    <location>
        <begin position="4"/>
        <end position="134"/>
    </location>
</feature>
<name>A0A1G1T1A3_9BACT</name>
<protein>
    <recommendedName>
        <fullName evidence="1">Transposase IS200-like domain-containing protein</fullName>
    </recommendedName>
</protein>
<sequence length="200" mass="22666">MHYESDSLYHVYNRGNNGEQLFFEPAHYHHFLRLFRQHMAPFVHVVAYCLMPNHFHFILLTTAEGTAADETTSSVRQPMVRGIAKLLSAYSQGLNQQLGRRGALFQPKTKGKQLDSPFCEAAYPLLCFQYMHQNPVRAGLAGELADWPYSSYRDYANLRKGTLCDLSLGRKVLGLPEAVSDFVVESLGMVDPALVRGRWV</sequence>
<gene>
    <name evidence="2" type="ORF">BEN48_02640</name>
</gene>
<accession>A0A1G1T1A3</accession>
<dbReference type="Gene3D" id="3.30.70.1290">
    <property type="entry name" value="Transposase IS200-like"/>
    <property type="match status" value="1"/>
</dbReference>
<dbReference type="STRING" id="1908236.BEN48_02640"/>
<reference evidence="2 3" key="1">
    <citation type="submission" date="2016-08" db="EMBL/GenBank/DDBJ databases">
        <title>Hymenobacter coccineus sp. nov., Hymenobacter lapidarius sp. nov. and Hymenobacter glacialis sp. nov., isolated from Antarctic soil.</title>
        <authorList>
            <person name="Sedlacek I."/>
            <person name="Kralova S."/>
            <person name="Kyrova K."/>
            <person name="Maslanova I."/>
            <person name="Stankova E."/>
            <person name="Vrbovska V."/>
            <person name="Nemec M."/>
            <person name="Bartak M."/>
            <person name="Svec P."/>
            <person name="Busse H.-J."/>
            <person name="Pantucek R."/>
        </authorList>
    </citation>
    <scope>NUCLEOTIDE SEQUENCE [LARGE SCALE GENOMIC DNA]</scope>
    <source>
        <strain evidence="2 3">CCM 8648</strain>
    </source>
</reference>
<dbReference type="EMBL" id="MDZC01000068">
    <property type="protein sequence ID" value="OGX84654.1"/>
    <property type="molecule type" value="Genomic_DNA"/>
</dbReference>
<keyword evidence="3" id="KW-1185">Reference proteome</keyword>
<dbReference type="PANTHER" id="PTHR34322">
    <property type="entry name" value="TRANSPOSASE, Y1_TNP DOMAIN-CONTAINING"/>
    <property type="match status" value="1"/>
</dbReference>
<dbReference type="InterPro" id="IPR036515">
    <property type="entry name" value="Transposase_17_sf"/>
</dbReference>
<dbReference type="SUPFAM" id="SSF143422">
    <property type="entry name" value="Transposase IS200-like"/>
    <property type="match status" value="1"/>
</dbReference>
<evidence type="ECO:0000313" key="3">
    <source>
        <dbReference type="Proteomes" id="UP000177791"/>
    </source>
</evidence>
<organism evidence="2 3">
    <name type="scientific">Hymenobacter glacialis</name>
    <dbReference type="NCBI Taxonomy" id="1908236"/>
    <lineage>
        <taxon>Bacteria</taxon>
        <taxon>Pseudomonadati</taxon>
        <taxon>Bacteroidota</taxon>
        <taxon>Cytophagia</taxon>
        <taxon>Cytophagales</taxon>
        <taxon>Hymenobacteraceae</taxon>
        <taxon>Hymenobacter</taxon>
    </lineage>
</organism>
<evidence type="ECO:0000313" key="2">
    <source>
        <dbReference type="EMBL" id="OGX84654.1"/>
    </source>
</evidence>
<dbReference type="PANTHER" id="PTHR34322:SF2">
    <property type="entry name" value="TRANSPOSASE IS200-LIKE DOMAIN-CONTAINING PROTEIN"/>
    <property type="match status" value="1"/>
</dbReference>
<dbReference type="InterPro" id="IPR002686">
    <property type="entry name" value="Transposase_17"/>
</dbReference>
<evidence type="ECO:0000259" key="1">
    <source>
        <dbReference type="SMART" id="SM01321"/>
    </source>
</evidence>
<dbReference type="Proteomes" id="UP000177791">
    <property type="component" value="Unassembled WGS sequence"/>
</dbReference>
<dbReference type="AlphaFoldDB" id="A0A1G1T1A3"/>
<dbReference type="OrthoDB" id="9788881at2"/>
<dbReference type="SMART" id="SM01321">
    <property type="entry name" value="Y1_Tnp"/>
    <property type="match status" value="1"/>
</dbReference>